<gene>
    <name evidence="1" type="ORF">LOKVESSMR4R_02399</name>
</gene>
<dbReference type="KEGG" id="lvs:LOKVESSMR4R_02399"/>
<dbReference type="Proteomes" id="UP000195273">
    <property type="component" value="Chromosome"/>
</dbReference>
<name>A0A1Y0EDL8_9RHOB</name>
<dbReference type="EMBL" id="CP021431">
    <property type="protein sequence ID" value="ARU01703.1"/>
    <property type="molecule type" value="Genomic_DNA"/>
</dbReference>
<evidence type="ECO:0000313" key="1">
    <source>
        <dbReference type="EMBL" id="ARU01703.1"/>
    </source>
</evidence>
<dbReference type="AlphaFoldDB" id="A0A1Y0EDL8"/>
<protein>
    <submittedName>
        <fullName evidence="1">Uncharacterized protein</fullName>
    </submittedName>
</protein>
<accession>A0A1Y0EDL8</accession>
<sequence>MLLSDARKLDPTYLDALANLGMCRIAQINIKMLLSCLKKLMHSDQAT</sequence>
<organism evidence="1 2">
    <name type="scientific">Yoonia vestfoldensis</name>
    <dbReference type="NCBI Taxonomy" id="245188"/>
    <lineage>
        <taxon>Bacteria</taxon>
        <taxon>Pseudomonadati</taxon>
        <taxon>Pseudomonadota</taxon>
        <taxon>Alphaproteobacteria</taxon>
        <taxon>Rhodobacterales</taxon>
        <taxon>Paracoccaceae</taxon>
        <taxon>Yoonia</taxon>
    </lineage>
</organism>
<evidence type="ECO:0000313" key="2">
    <source>
        <dbReference type="Proteomes" id="UP000195273"/>
    </source>
</evidence>
<reference evidence="1 2" key="1">
    <citation type="submission" date="2017-05" db="EMBL/GenBank/DDBJ databases">
        <title>Genome Sequence of Loktanella vestfoldensis Strain SMR4r Isolated from a Culture of the Diatom Skeletonema marinoi.</title>
        <authorList>
            <person name="Topel M."/>
            <person name="Pinder M.I.M."/>
            <person name="Johansson O.N."/>
            <person name="Kourtchenko O."/>
            <person name="Godhe A."/>
            <person name="Clarke A.K."/>
        </authorList>
    </citation>
    <scope>NUCLEOTIDE SEQUENCE [LARGE SCALE GENOMIC DNA]</scope>
    <source>
        <strain evidence="1 2">SMR4r</strain>
    </source>
</reference>
<proteinExistence type="predicted"/>
<keyword evidence="2" id="KW-1185">Reference proteome</keyword>